<dbReference type="Proteomes" id="UP001160148">
    <property type="component" value="Unassembled WGS sequence"/>
</dbReference>
<dbReference type="AlphaFoldDB" id="A0AAV0YCX1"/>
<protein>
    <recommendedName>
        <fullName evidence="2">DUF4806 domain-containing protein</fullName>
    </recommendedName>
</protein>
<evidence type="ECO:0000313" key="4">
    <source>
        <dbReference type="Proteomes" id="UP001160148"/>
    </source>
</evidence>
<feature type="domain" description="DUF4806" evidence="2">
    <location>
        <begin position="328"/>
        <end position="401"/>
    </location>
</feature>
<gene>
    <name evidence="3" type="ORF">MEUPH1_LOCUS30953</name>
</gene>
<sequence>MWSVVHFLDDSSVEAVPSYWVDDDKCAWPKNIYRAAKLRDNRAKPNKFEFDFYRAKVLSKNIPSLIVAKEKTNRAQFTTDISDYDDNNETQNLLIRSASGSNFQSVSRTFDNNSKYNLGLKIKTNKRENLSHKSLFNVSELSDDDGFNMLSDNSIVVNEKYDSPVFKKQKIYTSSANSNDQNLENSPSADISIESQQLDNVIVEIISDVEPAIADIPSTTLVNTGNNGNSSLSIHRNKAINKNTNQPNSTDYGTNPKNDMAESGSQSNNNAVNKTLLNYMAYIKIEINKISDVQQQILQQISVLNEGCNSNKTPAALVEEIDYFISTWPLSSHDELNDMEQKIQFEKDFKNKVVCELIRVGGKSLKDMIYKMMKKIFADTLLQKFTYFGLRNKCNFSTLYTNKAIFDAIRKSKYKAATDDEIVVIIGKWLTTSSSRIEKK</sequence>
<dbReference type="PANTHER" id="PTHR34153:SF2">
    <property type="entry name" value="SI:CH211-262H13.3-RELATED"/>
    <property type="match status" value="1"/>
</dbReference>
<proteinExistence type="predicted"/>
<evidence type="ECO:0000313" key="3">
    <source>
        <dbReference type="EMBL" id="CAI6377737.1"/>
    </source>
</evidence>
<keyword evidence="4" id="KW-1185">Reference proteome</keyword>
<comment type="caution">
    <text evidence="3">The sequence shown here is derived from an EMBL/GenBank/DDBJ whole genome shotgun (WGS) entry which is preliminary data.</text>
</comment>
<dbReference type="Pfam" id="PF16064">
    <property type="entry name" value="DUF4806"/>
    <property type="match status" value="1"/>
</dbReference>
<accession>A0AAV0YCX1</accession>
<evidence type="ECO:0000259" key="2">
    <source>
        <dbReference type="Pfam" id="PF16064"/>
    </source>
</evidence>
<organism evidence="3 4">
    <name type="scientific">Macrosiphum euphorbiae</name>
    <name type="common">potato aphid</name>
    <dbReference type="NCBI Taxonomy" id="13131"/>
    <lineage>
        <taxon>Eukaryota</taxon>
        <taxon>Metazoa</taxon>
        <taxon>Ecdysozoa</taxon>
        <taxon>Arthropoda</taxon>
        <taxon>Hexapoda</taxon>
        <taxon>Insecta</taxon>
        <taxon>Pterygota</taxon>
        <taxon>Neoptera</taxon>
        <taxon>Paraneoptera</taxon>
        <taxon>Hemiptera</taxon>
        <taxon>Sternorrhyncha</taxon>
        <taxon>Aphidomorpha</taxon>
        <taxon>Aphidoidea</taxon>
        <taxon>Aphididae</taxon>
        <taxon>Macrosiphini</taxon>
        <taxon>Macrosiphum</taxon>
    </lineage>
</organism>
<dbReference type="PANTHER" id="PTHR34153">
    <property type="entry name" value="SI:CH211-262H13.3-RELATED-RELATED"/>
    <property type="match status" value="1"/>
</dbReference>
<evidence type="ECO:0000256" key="1">
    <source>
        <dbReference type="SAM" id="MobiDB-lite"/>
    </source>
</evidence>
<reference evidence="3 4" key="1">
    <citation type="submission" date="2023-01" db="EMBL/GenBank/DDBJ databases">
        <authorList>
            <person name="Whitehead M."/>
        </authorList>
    </citation>
    <scope>NUCLEOTIDE SEQUENCE [LARGE SCALE GENOMIC DNA]</scope>
</reference>
<name>A0AAV0YCX1_9HEMI</name>
<dbReference type="InterPro" id="IPR032071">
    <property type="entry name" value="DUF4806"/>
</dbReference>
<feature type="region of interest" description="Disordered" evidence="1">
    <location>
        <begin position="238"/>
        <end position="269"/>
    </location>
</feature>
<dbReference type="EMBL" id="CARXXK010001838">
    <property type="protein sequence ID" value="CAI6377737.1"/>
    <property type="molecule type" value="Genomic_DNA"/>
</dbReference>